<organism evidence="2 3">
    <name type="scientific">Puccinia graminis f. sp. tritici</name>
    <dbReference type="NCBI Taxonomy" id="56615"/>
    <lineage>
        <taxon>Eukaryota</taxon>
        <taxon>Fungi</taxon>
        <taxon>Dikarya</taxon>
        <taxon>Basidiomycota</taxon>
        <taxon>Pucciniomycotina</taxon>
        <taxon>Pucciniomycetes</taxon>
        <taxon>Pucciniales</taxon>
        <taxon>Pucciniaceae</taxon>
        <taxon>Puccinia</taxon>
    </lineage>
</organism>
<dbReference type="Proteomes" id="UP000324748">
    <property type="component" value="Unassembled WGS sequence"/>
</dbReference>
<dbReference type="AlphaFoldDB" id="A0A5B0MIM1"/>
<feature type="compositionally biased region" description="Pro residues" evidence="1">
    <location>
        <begin position="29"/>
        <end position="43"/>
    </location>
</feature>
<evidence type="ECO:0000256" key="1">
    <source>
        <dbReference type="SAM" id="MobiDB-lite"/>
    </source>
</evidence>
<protein>
    <submittedName>
        <fullName evidence="2">Uncharacterized protein</fullName>
    </submittedName>
</protein>
<dbReference type="EMBL" id="VSWC01000145">
    <property type="protein sequence ID" value="KAA1076775.1"/>
    <property type="molecule type" value="Genomic_DNA"/>
</dbReference>
<sequence length="157" mass="16985">MTQSDETGDKNCVTPYRLGSPDRLRDPLCQPPPGMSGQPPSPGPGRLLKLHGAAPRINHAVPPVRKAPVSLQKPVTPRERRSFAPEFQKSSGYPSEAGAFRSGVTFVVKFGAAQAGREQTSTSIVVYCGFNVLFPLRRNGKASRRPAPPRKRVEVLG</sequence>
<evidence type="ECO:0000313" key="2">
    <source>
        <dbReference type="EMBL" id="KAA1076775.1"/>
    </source>
</evidence>
<gene>
    <name evidence="2" type="ORF">PGT21_018488</name>
</gene>
<evidence type="ECO:0000313" key="3">
    <source>
        <dbReference type="Proteomes" id="UP000324748"/>
    </source>
</evidence>
<proteinExistence type="predicted"/>
<feature type="region of interest" description="Disordered" evidence="1">
    <location>
        <begin position="1"/>
        <end position="94"/>
    </location>
</feature>
<reference evidence="2 3" key="1">
    <citation type="submission" date="2019-05" db="EMBL/GenBank/DDBJ databases">
        <title>Emergence of the Ug99 lineage of the wheat stem rust pathogen through somatic hybridization.</title>
        <authorList>
            <person name="Li F."/>
            <person name="Upadhyaya N.M."/>
            <person name="Sperschneider J."/>
            <person name="Matny O."/>
            <person name="Nguyen-Phuc H."/>
            <person name="Mago R."/>
            <person name="Raley C."/>
            <person name="Miller M.E."/>
            <person name="Silverstein K.A.T."/>
            <person name="Henningsen E."/>
            <person name="Hirsch C.D."/>
            <person name="Visser B."/>
            <person name="Pretorius Z.A."/>
            <person name="Steffenson B.J."/>
            <person name="Schwessinger B."/>
            <person name="Dodds P.N."/>
            <person name="Figueroa M."/>
        </authorList>
    </citation>
    <scope>NUCLEOTIDE SEQUENCE [LARGE SCALE GENOMIC DNA]</scope>
    <source>
        <strain evidence="2">21-0</strain>
    </source>
</reference>
<accession>A0A5B0MIM1</accession>
<keyword evidence="3" id="KW-1185">Reference proteome</keyword>
<comment type="caution">
    <text evidence="2">The sequence shown here is derived from an EMBL/GenBank/DDBJ whole genome shotgun (WGS) entry which is preliminary data.</text>
</comment>
<name>A0A5B0MIM1_PUCGR</name>